<comment type="similarity">
    <text evidence="2">Belongs to the ABC-4 integral membrane protein family. LolC/E subfamily.</text>
</comment>
<evidence type="ECO:0000256" key="4">
    <source>
        <dbReference type="ARBA" id="ARBA00022692"/>
    </source>
</evidence>
<dbReference type="Pfam" id="PF12704">
    <property type="entry name" value="MacB_PCD"/>
    <property type="match status" value="1"/>
</dbReference>
<dbReference type="PANTHER" id="PTHR30489:SF0">
    <property type="entry name" value="LIPOPROTEIN-RELEASING SYSTEM TRANSMEMBRANE PROTEIN LOLE"/>
    <property type="match status" value="1"/>
</dbReference>
<evidence type="ECO:0000256" key="5">
    <source>
        <dbReference type="ARBA" id="ARBA00022989"/>
    </source>
</evidence>
<dbReference type="PANTHER" id="PTHR30489">
    <property type="entry name" value="LIPOPROTEIN-RELEASING SYSTEM TRANSMEMBRANE PROTEIN LOLE"/>
    <property type="match status" value="1"/>
</dbReference>
<comment type="caution">
    <text evidence="10">The sequence shown here is derived from an EMBL/GenBank/DDBJ whole genome shotgun (WGS) entry which is preliminary data.</text>
</comment>
<evidence type="ECO:0000256" key="1">
    <source>
        <dbReference type="ARBA" id="ARBA00004651"/>
    </source>
</evidence>
<dbReference type="Pfam" id="PF02687">
    <property type="entry name" value="FtsX"/>
    <property type="match status" value="1"/>
</dbReference>
<gene>
    <name evidence="10" type="ORF">ENX68_04235</name>
</gene>
<comment type="subcellular location">
    <subcellularLocation>
        <location evidence="1">Cell membrane</location>
        <topology evidence="1">Multi-pass membrane protein</topology>
    </subcellularLocation>
</comment>
<feature type="domain" description="MacB-like periplasmic core" evidence="9">
    <location>
        <begin position="26"/>
        <end position="236"/>
    </location>
</feature>
<evidence type="ECO:0000259" key="8">
    <source>
        <dbReference type="Pfam" id="PF02687"/>
    </source>
</evidence>
<evidence type="ECO:0000313" key="10">
    <source>
        <dbReference type="EMBL" id="HGE78191.1"/>
    </source>
</evidence>
<feature type="transmembrane region" description="Helical" evidence="7">
    <location>
        <begin position="365"/>
        <end position="385"/>
    </location>
</feature>
<dbReference type="InterPro" id="IPR051447">
    <property type="entry name" value="Lipoprotein-release_system"/>
</dbReference>
<organism evidence="10">
    <name type="scientific">candidate division WOR-3 bacterium</name>
    <dbReference type="NCBI Taxonomy" id="2052148"/>
    <lineage>
        <taxon>Bacteria</taxon>
        <taxon>Bacteria division WOR-3</taxon>
    </lineage>
</organism>
<keyword evidence="5 7" id="KW-1133">Transmembrane helix</keyword>
<dbReference type="EMBL" id="DTOZ01000112">
    <property type="protein sequence ID" value="HGE78191.1"/>
    <property type="molecule type" value="Genomic_DNA"/>
</dbReference>
<dbReference type="InterPro" id="IPR025857">
    <property type="entry name" value="MacB_PCD"/>
</dbReference>
<keyword evidence="3" id="KW-1003">Cell membrane</keyword>
<feature type="domain" description="ABC3 transporter permease C-terminal" evidence="8">
    <location>
        <begin position="267"/>
        <end position="389"/>
    </location>
</feature>
<keyword evidence="4 7" id="KW-0812">Transmembrane</keyword>
<evidence type="ECO:0000259" key="9">
    <source>
        <dbReference type="Pfam" id="PF12704"/>
    </source>
</evidence>
<sequence>MLIELFVARRYLRSRYKKFFSLSASIAIGGIFVGVSALLITLSIMNGFQNELRRRILGGTPHIIVRRFFNEPLENYQEIMDRLEGLPFIKAKAPFIITKSLIRNRKNIDGVVIRGVIPELEKNVTEVSKHIISGTFDLKDGCVMGVELAHNLKAGVGDTLIITSPYTEQLGLLPRSKRLILNGIFDLGVYDFNATIVYMNLKDVQSLFEIGDAVSAIEIKVDDVYKTPLYSKKIQEIIGYPFRVQDWIESNHSIFAALKLEKIVTFIVLTLIIIVAGFNIVGTLTNIVKKKTKEIGILRSYGFTRHQIMRIFIFLGSIMGIIGTFLGIVFSIIACYFLNRYKFINLPGDVYFIQTLPVEMSLNDFVAVAVAAILTSFLATIYPAYRAASLVTVEALRNE</sequence>
<name>A0A7V3VTV3_UNCW3</name>
<feature type="transmembrane region" description="Helical" evidence="7">
    <location>
        <begin position="20"/>
        <end position="45"/>
    </location>
</feature>
<dbReference type="InterPro" id="IPR003838">
    <property type="entry name" value="ABC3_permease_C"/>
</dbReference>
<dbReference type="GO" id="GO:0098797">
    <property type="term" value="C:plasma membrane protein complex"/>
    <property type="evidence" value="ECO:0007669"/>
    <property type="project" value="TreeGrafter"/>
</dbReference>
<evidence type="ECO:0000256" key="6">
    <source>
        <dbReference type="ARBA" id="ARBA00023136"/>
    </source>
</evidence>
<feature type="transmembrane region" description="Helical" evidence="7">
    <location>
        <begin position="263"/>
        <end position="288"/>
    </location>
</feature>
<evidence type="ECO:0000256" key="7">
    <source>
        <dbReference type="SAM" id="Phobius"/>
    </source>
</evidence>
<reference evidence="10" key="1">
    <citation type="journal article" date="2020" name="mSystems">
        <title>Genome- and Community-Level Interaction Insights into Carbon Utilization and Element Cycling Functions of Hydrothermarchaeota in Hydrothermal Sediment.</title>
        <authorList>
            <person name="Zhou Z."/>
            <person name="Liu Y."/>
            <person name="Xu W."/>
            <person name="Pan J."/>
            <person name="Luo Z.H."/>
            <person name="Li M."/>
        </authorList>
    </citation>
    <scope>NUCLEOTIDE SEQUENCE [LARGE SCALE GENOMIC DNA]</scope>
    <source>
        <strain evidence="10">SpSt-961</strain>
    </source>
</reference>
<evidence type="ECO:0000256" key="2">
    <source>
        <dbReference type="ARBA" id="ARBA00005236"/>
    </source>
</evidence>
<feature type="transmembrane region" description="Helical" evidence="7">
    <location>
        <begin position="309"/>
        <end position="339"/>
    </location>
</feature>
<dbReference type="GO" id="GO:0044874">
    <property type="term" value="P:lipoprotein localization to outer membrane"/>
    <property type="evidence" value="ECO:0007669"/>
    <property type="project" value="TreeGrafter"/>
</dbReference>
<dbReference type="AlphaFoldDB" id="A0A7V3VTV3"/>
<proteinExistence type="inferred from homology"/>
<protein>
    <submittedName>
        <fullName evidence="10">FtsX-like permease family protein</fullName>
    </submittedName>
</protein>
<keyword evidence="6 7" id="KW-0472">Membrane</keyword>
<evidence type="ECO:0000256" key="3">
    <source>
        <dbReference type="ARBA" id="ARBA00022475"/>
    </source>
</evidence>
<accession>A0A7V3VTV3</accession>